<dbReference type="Gene3D" id="3.40.50.740">
    <property type="match status" value="1"/>
</dbReference>
<keyword evidence="3" id="KW-0500">Molybdenum</keyword>
<dbReference type="Gene3D" id="2.20.25.90">
    <property type="entry name" value="ADC-like domains"/>
    <property type="match status" value="1"/>
</dbReference>
<dbReference type="Pfam" id="PF01568">
    <property type="entry name" value="Molydop_binding"/>
    <property type="match status" value="1"/>
</dbReference>
<dbReference type="SUPFAM" id="SSF53706">
    <property type="entry name" value="Formate dehydrogenase/DMSO reductase, domains 1-3"/>
    <property type="match status" value="1"/>
</dbReference>
<dbReference type="SUPFAM" id="SSF50692">
    <property type="entry name" value="ADC-like"/>
    <property type="match status" value="1"/>
</dbReference>
<dbReference type="InterPro" id="IPR009010">
    <property type="entry name" value="Asp_de-COase-like_dom_sf"/>
</dbReference>
<keyword evidence="4" id="KW-0479">Metal-binding</keyword>
<evidence type="ECO:0000256" key="3">
    <source>
        <dbReference type="ARBA" id="ARBA00022505"/>
    </source>
</evidence>
<dbReference type="InterPro" id="IPR006657">
    <property type="entry name" value="MoPterin_dinucl-bd_dom"/>
</dbReference>
<dbReference type="Gene3D" id="3.40.228.10">
    <property type="entry name" value="Dimethylsulfoxide Reductase, domain 2"/>
    <property type="match status" value="1"/>
</dbReference>
<dbReference type="Gene3D" id="2.40.40.20">
    <property type="match status" value="1"/>
</dbReference>
<dbReference type="InterPro" id="IPR006656">
    <property type="entry name" value="Mopterin_OxRdtase"/>
</dbReference>
<evidence type="ECO:0000256" key="4">
    <source>
        <dbReference type="ARBA" id="ARBA00022723"/>
    </source>
</evidence>
<feature type="domain" description="4Fe-4S Mo/W bis-MGD-type" evidence="9">
    <location>
        <begin position="37"/>
        <end position="93"/>
    </location>
</feature>
<proteinExistence type="inferred from homology"/>
<dbReference type="RefSeq" id="WP_164210028.1">
    <property type="nucleotide sequence ID" value="NZ_JAAGSC010000031.1"/>
</dbReference>
<keyword evidence="11" id="KW-1185">Reference proteome</keyword>
<evidence type="ECO:0000259" key="9">
    <source>
        <dbReference type="PROSITE" id="PS51669"/>
    </source>
</evidence>
<dbReference type="Pfam" id="PF00384">
    <property type="entry name" value="Molybdopterin"/>
    <property type="match status" value="1"/>
</dbReference>
<organism evidence="10 11">
    <name type="scientific">Wenzhouxiangella limi</name>
    <dbReference type="NCBI Taxonomy" id="2707351"/>
    <lineage>
        <taxon>Bacteria</taxon>
        <taxon>Pseudomonadati</taxon>
        <taxon>Pseudomonadota</taxon>
        <taxon>Gammaproteobacteria</taxon>
        <taxon>Chromatiales</taxon>
        <taxon>Wenzhouxiangellaceae</taxon>
        <taxon>Wenzhouxiangella</taxon>
    </lineage>
</organism>
<accession>A0A845UWJ9</accession>
<keyword evidence="7" id="KW-0408">Iron</keyword>
<gene>
    <name evidence="10" type="ORF">G3I74_02675</name>
</gene>
<comment type="caution">
    <text evidence="10">The sequence shown here is derived from an EMBL/GenBank/DDBJ whole genome shotgun (WGS) entry which is preliminary data.</text>
</comment>
<dbReference type="InterPro" id="IPR050612">
    <property type="entry name" value="Prok_Mopterin_Oxidored"/>
</dbReference>
<dbReference type="PANTHER" id="PTHR43742:SF9">
    <property type="entry name" value="TETRATHIONATE REDUCTASE SUBUNIT A"/>
    <property type="match status" value="1"/>
</dbReference>
<comment type="similarity">
    <text evidence="1">Belongs to the prokaryotic molybdopterin-containing oxidoreductase family.</text>
</comment>
<keyword evidence="6" id="KW-0560">Oxidoreductase</keyword>
<evidence type="ECO:0000313" key="11">
    <source>
        <dbReference type="Proteomes" id="UP000484885"/>
    </source>
</evidence>
<dbReference type="GO" id="GO:0051539">
    <property type="term" value="F:4 iron, 4 sulfur cluster binding"/>
    <property type="evidence" value="ECO:0007669"/>
    <property type="project" value="UniProtKB-KW"/>
</dbReference>
<keyword evidence="8" id="KW-0411">Iron-sulfur</keyword>
<dbReference type="PANTHER" id="PTHR43742">
    <property type="entry name" value="TRIMETHYLAMINE-N-OXIDE REDUCTASE"/>
    <property type="match status" value="1"/>
</dbReference>
<dbReference type="EMBL" id="JAAGSC010000031">
    <property type="protein sequence ID" value="NDY94632.1"/>
    <property type="molecule type" value="Genomic_DNA"/>
</dbReference>
<reference evidence="10 11" key="1">
    <citation type="submission" date="2020-02" db="EMBL/GenBank/DDBJ databases">
        <authorList>
            <person name="Zhang X.-Y."/>
        </authorList>
    </citation>
    <scope>NUCLEOTIDE SEQUENCE [LARGE SCALE GENOMIC DNA]</scope>
    <source>
        <strain evidence="10 11">C33</strain>
    </source>
</reference>
<evidence type="ECO:0000256" key="2">
    <source>
        <dbReference type="ARBA" id="ARBA00022485"/>
    </source>
</evidence>
<evidence type="ECO:0000256" key="8">
    <source>
        <dbReference type="ARBA" id="ARBA00023014"/>
    </source>
</evidence>
<keyword evidence="5" id="KW-0732">Signal</keyword>
<evidence type="ECO:0000256" key="7">
    <source>
        <dbReference type="ARBA" id="ARBA00023004"/>
    </source>
</evidence>
<dbReference type="GO" id="GO:0046872">
    <property type="term" value="F:metal ion binding"/>
    <property type="evidence" value="ECO:0007669"/>
    <property type="project" value="UniProtKB-KW"/>
</dbReference>
<name>A0A845UWJ9_9GAMM</name>
<dbReference type="GO" id="GO:0016491">
    <property type="term" value="F:oxidoreductase activity"/>
    <property type="evidence" value="ECO:0007669"/>
    <property type="project" value="UniProtKB-KW"/>
</dbReference>
<dbReference type="GO" id="GO:0043546">
    <property type="term" value="F:molybdopterin cofactor binding"/>
    <property type="evidence" value="ECO:0007669"/>
    <property type="project" value="InterPro"/>
</dbReference>
<dbReference type="InterPro" id="IPR006963">
    <property type="entry name" value="Mopterin_OxRdtase_4Fe-4S_dom"/>
</dbReference>
<dbReference type="Proteomes" id="UP000484885">
    <property type="component" value="Unassembled WGS sequence"/>
</dbReference>
<evidence type="ECO:0000256" key="1">
    <source>
        <dbReference type="ARBA" id="ARBA00010312"/>
    </source>
</evidence>
<dbReference type="SMART" id="SM00926">
    <property type="entry name" value="Molybdop_Fe4S4"/>
    <property type="match status" value="1"/>
</dbReference>
<evidence type="ECO:0000256" key="5">
    <source>
        <dbReference type="ARBA" id="ARBA00022729"/>
    </source>
</evidence>
<keyword evidence="2" id="KW-0004">4Fe-4S</keyword>
<evidence type="ECO:0000313" key="10">
    <source>
        <dbReference type="EMBL" id="NDY94632.1"/>
    </source>
</evidence>
<dbReference type="Pfam" id="PF04879">
    <property type="entry name" value="Molybdop_Fe4S4"/>
    <property type="match status" value="1"/>
</dbReference>
<sequence length="730" mass="81172">MKRREFIQLSATAGAAAMAPLTLTGCKARPLPGEGEVVQTPVLCNVCFWRCAGTVSVENGQPWKIEGNPDDLHSNGRFCTRGDAGLGMYTDPDRLKQPMLRVTENGRQRFKPVSWDEAFDYIAEKMNKIKEEHGQDRLCLFSHGSGGNFFRRTLRAFGSPAYTAPSYAQCRGPREVAFALTYGEGVGSPDRTDMENSRCIVLIGSHLGENLHNGQVQTWIEAVRKGATMITVDPRFSVAAGKSKHWLPIKPGTDIALMLAWMNVLINENLYDADYIARYASGFDELKAHVQPYTPEWAYGQTGIRPDVIRTTAREMAMAAPATLVHPGRHVTWYGDDTQRERAIAILTALLGAWGREGGYYEQENVSIPSFPLPDPPAPATNWRDEVQGDFPVAPSGISQKFIDASIGEDAYFKGWFVYSSNLGHTIPGVTEKLAQASQDLDLLVVVDTMPYGITGYADVILPECTYLERLDPMRNSPEREPSLAVSVPAFEPKYDSKPGWWIAKQIAERLDLGDWFPWDDYSEELDWQLRQVGSSFEEMRRIGVKKFPRQTPKYFAPGENRSFRTSSGKIELYSQMLADFGHDPLPVFTPPPSKPEGEFLHLNYGRAPAHTFGRTINNPQLFELMPENTVWIHPVAASTFQVSNGQYVRLKNQDGVESNAVRVRVTERIRPDSLFMAHGFGHNSADLSLANGRGADDQGLITRILVDPIAGSTGMRGNFVTLIPEEASA</sequence>
<evidence type="ECO:0000256" key="6">
    <source>
        <dbReference type="ARBA" id="ARBA00023002"/>
    </source>
</evidence>
<dbReference type="CDD" id="cd02778">
    <property type="entry name" value="MopB_CT_Thiosulfate-R-like"/>
    <property type="match status" value="1"/>
</dbReference>
<dbReference type="PROSITE" id="PS51257">
    <property type="entry name" value="PROKAR_LIPOPROTEIN"/>
    <property type="match status" value="1"/>
</dbReference>
<dbReference type="AlphaFoldDB" id="A0A845UWJ9"/>
<dbReference type="PROSITE" id="PS51669">
    <property type="entry name" value="4FE4S_MOW_BIS_MGD"/>
    <property type="match status" value="1"/>
</dbReference>
<dbReference type="Gene3D" id="3.30.2070.10">
    <property type="entry name" value="Formate dehydrogenase/DMSO reductase"/>
    <property type="match status" value="1"/>
</dbReference>
<protein>
    <submittedName>
        <fullName evidence="10">Molybdopterin-dependent oxidoreductase</fullName>
    </submittedName>
</protein>